<dbReference type="STRING" id="1219077.VAZ01S_011_00210"/>
<accession>U3C7R3</accession>
<protein>
    <submittedName>
        <fullName evidence="2">Uncharacterized protein</fullName>
    </submittedName>
</protein>
<keyword evidence="3" id="KW-1185">Reference proteome</keyword>
<gene>
    <name evidence="2" type="ORF">VAZ01S_011_00210</name>
</gene>
<feature type="region of interest" description="Disordered" evidence="1">
    <location>
        <begin position="22"/>
        <end position="43"/>
    </location>
</feature>
<dbReference type="RefSeq" id="WP_021708273.1">
    <property type="nucleotide sequence ID" value="NZ_BAOB01000093.1"/>
</dbReference>
<dbReference type="OrthoDB" id="9921482at2"/>
<feature type="compositionally biased region" description="Polar residues" evidence="1">
    <location>
        <begin position="29"/>
        <end position="43"/>
    </location>
</feature>
<sequence length="246" mass="27081">MYKIIVPVIISSCLVGCGGGSSTGKEDNNTSLPKPTVNNKPTTLNDEHKLDGLWVFDNNKFAIHTSSSNVSTLKVIETMDGSAKVFGAEVSELDDYIEFKQNDRYGNLEKTVTYKPFGAGGYVNVDDANDDFNVLNDNEINISSLKLLSYLVVNRSNVIGLEHKNYNLDFVDDINTYCKVHIDISHMKNNLFQITGSAENCNDVKNNGQVSGFAGLWIGEDGEPHFPGYITLNNNKSLPLYGSKLP</sequence>
<evidence type="ECO:0000313" key="3">
    <source>
        <dbReference type="Proteomes" id="UP000016567"/>
    </source>
</evidence>
<organism evidence="2 3">
    <name type="scientific">Vibrio azureus NBRC 104587</name>
    <dbReference type="NCBI Taxonomy" id="1219077"/>
    <lineage>
        <taxon>Bacteria</taxon>
        <taxon>Pseudomonadati</taxon>
        <taxon>Pseudomonadota</taxon>
        <taxon>Gammaproteobacteria</taxon>
        <taxon>Vibrionales</taxon>
        <taxon>Vibrionaceae</taxon>
        <taxon>Vibrio</taxon>
    </lineage>
</organism>
<evidence type="ECO:0000313" key="2">
    <source>
        <dbReference type="EMBL" id="GAD74493.1"/>
    </source>
</evidence>
<dbReference type="AlphaFoldDB" id="U3C7R3"/>
<reference evidence="2 3" key="1">
    <citation type="submission" date="2013-09" db="EMBL/GenBank/DDBJ databases">
        <title>Whole genome shotgun sequence of Vibrio azureus NBRC 104587.</title>
        <authorList>
            <person name="Isaki S."/>
            <person name="Hosoyama A."/>
            <person name="Numata M."/>
            <person name="Hashimoto M."/>
            <person name="Hosoyama Y."/>
            <person name="Tsuchikane K."/>
            <person name="Noguchi M."/>
            <person name="Hirakata S."/>
            <person name="Ichikawa N."/>
            <person name="Ohji S."/>
            <person name="Yamazoe A."/>
            <person name="Fujita N."/>
        </authorList>
    </citation>
    <scope>NUCLEOTIDE SEQUENCE [LARGE SCALE GENOMIC DNA]</scope>
    <source>
        <strain evidence="2 3">NBRC 104587</strain>
    </source>
</reference>
<comment type="caution">
    <text evidence="2">The sequence shown here is derived from an EMBL/GenBank/DDBJ whole genome shotgun (WGS) entry which is preliminary data.</text>
</comment>
<evidence type="ECO:0000256" key="1">
    <source>
        <dbReference type="SAM" id="MobiDB-lite"/>
    </source>
</evidence>
<proteinExistence type="predicted"/>
<dbReference type="Proteomes" id="UP000016567">
    <property type="component" value="Unassembled WGS sequence"/>
</dbReference>
<name>U3C7R3_9VIBR</name>
<dbReference type="EMBL" id="BATL01000011">
    <property type="protein sequence ID" value="GAD74493.1"/>
    <property type="molecule type" value="Genomic_DNA"/>
</dbReference>